<accession>A0A067SRZ8</accession>
<keyword evidence="1" id="KW-1133">Transmembrane helix</keyword>
<keyword evidence="1" id="KW-0472">Membrane</keyword>
<protein>
    <submittedName>
        <fullName evidence="2">Uncharacterized protein</fullName>
    </submittedName>
</protein>
<reference evidence="3" key="1">
    <citation type="journal article" date="2014" name="Proc. Natl. Acad. Sci. U.S.A.">
        <title>Extensive sampling of basidiomycete genomes demonstrates inadequacy of the white-rot/brown-rot paradigm for wood decay fungi.</title>
        <authorList>
            <person name="Riley R."/>
            <person name="Salamov A.A."/>
            <person name="Brown D.W."/>
            <person name="Nagy L.G."/>
            <person name="Floudas D."/>
            <person name="Held B.W."/>
            <person name="Levasseur A."/>
            <person name="Lombard V."/>
            <person name="Morin E."/>
            <person name="Otillar R."/>
            <person name="Lindquist E.A."/>
            <person name="Sun H."/>
            <person name="LaButti K.M."/>
            <person name="Schmutz J."/>
            <person name="Jabbour D."/>
            <person name="Luo H."/>
            <person name="Baker S.E."/>
            <person name="Pisabarro A.G."/>
            <person name="Walton J.D."/>
            <person name="Blanchette R.A."/>
            <person name="Henrissat B."/>
            <person name="Martin F."/>
            <person name="Cullen D."/>
            <person name="Hibbett D.S."/>
            <person name="Grigoriev I.V."/>
        </authorList>
    </citation>
    <scope>NUCLEOTIDE SEQUENCE [LARGE SCALE GENOMIC DNA]</scope>
    <source>
        <strain evidence="3">CBS 339.88</strain>
    </source>
</reference>
<name>A0A067SRZ8_GALM3</name>
<gene>
    <name evidence="2" type="ORF">GALMADRAFT_885132</name>
</gene>
<keyword evidence="3" id="KW-1185">Reference proteome</keyword>
<dbReference type="HOGENOM" id="CLU_2704975_0_0_1"/>
<proteinExistence type="predicted"/>
<evidence type="ECO:0000313" key="2">
    <source>
        <dbReference type="EMBL" id="KDR70434.1"/>
    </source>
</evidence>
<dbReference type="AlphaFoldDB" id="A0A067SRZ8"/>
<dbReference type="EMBL" id="KL142397">
    <property type="protein sequence ID" value="KDR70434.1"/>
    <property type="molecule type" value="Genomic_DNA"/>
</dbReference>
<feature type="transmembrane region" description="Helical" evidence="1">
    <location>
        <begin position="12"/>
        <end position="29"/>
    </location>
</feature>
<sequence length="73" mass="8533">MVQILFVELVHPFSDFLSCVPLVLLGFLISPSTRRVFISPIYGYLVAFRMRVWKKTFWVLHTTYPVEEGLLQS</sequence>
<evidence type="ECO:0000313" key="3">
    <source>
        <dbReference type="Proteomes" id="UP000027222"/>
    </source>
</evidence>
<evidence type="ECO:0000256" key="1">
    <source>
        <dbReference type="SAM" id="Phobius"/>
    </source>
</evidence>
<organism evidence="2 3">
    <name type="scientific">Galerina marginata (strain CBS 339.88)</name>
    <dbReference type="NCBI Taxonomy" id="685588"/>
    <lineage>
        <taxon>Eukaryota</taxon>
        <taxon>Fungi</taxon>
        <taxon>Dikarya</taxon>
        <taxon>Basidiomycota</taxon>
        <taxon>Agaricomycotina</taxon>
        <taxon>Agaricomycetes</taxon>
        <taxon>Agaricomycetidae</taxon>
        <taxon>Agaricales</taxon>
        <taxon>Agaricineae</taxon>
        <taxon>Strophariaceae</taxon>
        <taxon>Galerina</taxon>
    </lineage>
</organism>
<dbReference type="Proteomes" id="UP000027222">
    <property type="component" value="Unassembled WGS sequence"/>
</dbReference>
<keyword evidence="1" id="KW-0812">Transmembrane</keyword>